<organism evidence="2 3">
    <name type="scientific">Novymonas esmeraldas</name>
    <dbReference type="NCBI Taxonomy" id="1808958"/>
    <lineage>
        <taxon>Eukaryota</taxon>
        <taxon>Discoba</taxon>
        <taxon>Euglenozoa</taxon>
        <taxon>Kinetoplastea</taxon>
        <taxon>Metakinetoplastina</taxon>
        <taxon>Trypanosomatida</taxon>
        <taxon>Trypanosomatidae</taxon>
        <taxon>Novymonas</taxon>
    </lineage>
</organism>
<dbReference type="AlphaFoldDB" id="A0AAW0EZM2"/>
<sequence>MPKKHRVKRQNYVDHLRRLEKERDAYLAKRRAPKRSREARGDEEATGEARDSADAGVMKKRRTEADVSPPVSTAKVEAAAAPETSGAATAAAPEKSSFFSLKPFSELAKSSAAAAQRSSDAATDTPAVAAAGKKTLKRRHY</sequence>
<protein>
    <submittedName>
        <fullName evidence="2">Uncharacterized protein</fullName>
    </submittedName>
</protein>
<feature type="compositionally biased region" description="Basic and acidic residues" evidence="1">
    <location>
        <begin position="35"/>
        <end position="53"/>
    </location>
</feature>
<reference evidence="2 3" key="1">
    <citation type="journal article" date="2021" name="MBio">
        <title>A New Model Trypanosomatid, Novymonas esmeraldas: Genomic Perception of Its 'Candidatus Pandoraea novymonadis' Endosymbiont.</title>
        <authorList>
            <person name="Zakharova A."/>
            <person name="Saura A."/>
            <person name="Butenko A."/>
            <person name="Podesvova L."/>
            <person name="Warmusova S."/>
            <person name="Kostygov A.Y."/>
            <person name="Nenarokova A."/>
            <person name="Lukes J."/>
            <person name="Opperdoes F.R."/>
            <person name="Yurchenko V."/>
        </authorList>
    </citation>
    <scope>NUCLEOTIDE SEQUENCE [LARGE SCALE GENOMIC DNA]</scope>
    <source>
        <strain evidence="2 3">E262AT.01</strain>
    </source>
</reference>
<dbReference type="Proteomes" id="UP001430356">
    <property type="component" value="Unassembled WGS sequence"/>
</dbReference>
<feature type="compositionally biased region" description="Low complexity" evidence="1">
    <location>
        <begin position="77"/>
        <end position="94"/>
    </location>
</feature>
<evidence type="ECO:0000313" key="3">
    <source>
        <dbReference type="Proteomes" id="UP001430356"/>
    </source>
</evidence>
<feature type="region of interest" description="Disordered" evidence="1">
    <location>
        <begin position="109"/>
        <end position="141"/>
    </location>
</feature>
<keyword evidence="3" id="KW-1185">Reference proteome</keyword>
<comment type="caution">
    <text evidence="2">The sequence shown here is derived from an EMBL/GenBank/DDBJ whole genome shotgun (WGS) entry which is preliminary data.</text>
</comment>
<feature type="compositionally biased region" description="Basic and acidic residues" evidence="1">
    <location>
        <begin position="11"/>
        <end position="27"/>
    </location>
</feature>
<dbReference type="EMBL" id="JAECZO010000001">
    <property type="protein sequence ID" value="KAK7199802.1"/>
    <property type="molecule type" value="Genomic_DNA"/>
</dbReference>
<proteinExistence type="predicted"/>
<evidence type="ECO:0000313" key="2">
    <source>
        <dbReference type="EMBL" id="KAK7199802.1"/>
    </source>
</evidence>
<gene>
    <name evidence="2" type="ORF">NESM_000027200</name>
</gene>
<feature type="compositionally biased region" description="Low complexity" evidence="1">
    <location>
        <begin position="109"/>
        <end position="131"/>
    </location>
</feature>
<feature type="region of interest" description="Disordered" evidence="1">
    <location>
        <begin position="1"/>
        <end position="95"/>
    </location>
</feature>
<accession>A0AAW0EZM2</accession>
<evidence type="ECO:0000256" key="1">
    <source>
        <dbReference type="SAM" id="MobiDB-lite"/>
    </source>
</evidence>
<name>A0AAW0EZM2_9TRYP</name>